<dbReference type="RefSeq" id="WP_289502892.1">
    <property type="nucleotide sequence ID" value="NZ_CP116805.1"/>
</dbReference>
<dbReference type="CDD" id="cd04647">
    <property type="entry name" value="LbH_MAT_like"/>
    <property type="match status" value="1"/>
</dbReference>
<dbReference type="InterPro" id="IPR001451">
    <property type="entry name" value="Hexapep"/>
</dbReference>
<reference evidence="1" key="1">
    <citation type="submission" date="2023-01" db="EMBL/GenBank/DDBJ databases">
        <title>The genome sequence of Kordiimonadaceae bacterium 6D33.</title>
        <authorList>
            <person name="Liu Y."/>
        </authorList>
    </citation>
    <scope>NUCLEOTIDE SEQUENCE</scope>
    <source>
        <strain evidence="1">6D33</strain>
    </source>
</reference>
<keyword evidence="1" id="KW-0808">Transferase</keyword>
<evidence type="ECO:0000313" key="1">
    <source>
        <dbReference type="EMBL" id="WCL53380.1"/>
    </source>
</evidence>
<dbReference type="Proteomes" id="UP001217500">
    <property type="component" value="Chromosome"/>
</dbReference>
<dbReference type="SUPFAM" id="SSF51161">
    <property type="entry name" value="Trimeric LpxA-like enzymes"/>
    <property type="match status" value="1"/>
</dbReference>
<dbReference type="PANTHER" id="PTHR23416">
    <property type="entry name" value="SIALIC ACID SYNTHASE-RELATED"/>
    <property type="match status" value="1"/>
</dbReference>
<name>A0AAE9XR59_9PROT</name>
<dbReference type="InterPro" id="IPR051159">
    <property type="entry name" value="Hexapeptide_acetyltransf"/>
</dbReference>
<keyword evidence="1" id="KW-0012">Acyltransferase</keyword>
<proteinExistence type="predicted"/>
<evidence type="ECO:0000313" key="2">
    <source>
        <dbReference type="Proteomes" id="UP001217500"/>
    </source>
</evidence>
<dbReference type="PANTHER" id="PTHR23416:SF78">
    <property type="entry name" value="LIPOPOLYSACCHARIDE BIOSYNTHESIS O-ACETYL TRANSFERASE WBBJ-RELATED"/>
    <property type="match status" value="1"/>
</dbReference>
<accession>A0AAE9XR59</accession>
<gene>
    <name evidence="1" type="ORF">PH603_12610</name>
</gene>
<dbReference type="InterPro" id="IPR011004">
    <property type="entry name" value="Trimer_LpxA-like_sf"/>
</dbReference>
<keyword evidence="2" id="KW-1185">Reference proteome</keyword>
<sequence>MKRRVRPEHIAMLVRGLIWQILHLRFDAIILKGRGARIWIDRKVKLQGIVKVGDFAKLDLRYTAKGTIRSGFSLGDFSIFRASGSSTFTCPNVEIGENVTFGPYCNIGGGFGLVIGANVIAGPYVSVHPEEHGLATDRPVRAQAIRGRGIRIGNDCWLGAKSTLLDGSDLGDGTVLGANTVLAGAQTDANCIYVGIPARFLRQRDASDEGAPV</sequence>
<dbReference type="GO" id="GO:0016746">
    <property type="term" value="F:acyltransferase activity"/>
    <property type="evidence" value="ECO:0007669"/>
    <property type="project" value="UniProtKB-KW"/>
</dbReference>
<dbReference type="KEGG" id="gso:PH603_12610"/>
<protein>
    <submittedName>
        <fullName evidence="1">Acyltransferase</fullName>
    </submittedName>
</protein>
<dbReference type="EMBL" id="CP116805">
    <property type="protein sequence ID" value="WCL53380.1"/>
    <property type="molecule type" value="Genomic_DNA"/>
</dbReference>
<dbReference type="Pfam" id="PF00132">
    <property type="entry name" value="Hexapep"/>
    <property type="match status" value="1"/>
</dbReference>
<organism evidence="1 2">
    <name type="scientific">Gimibacter soli</name>
    <dbReference type="NCBI Taxonomy" id="3024400"/>
    <lineage>
        <taxon>Bacteria</taxon>
        <taxon>Pseudomonadati</taxon>
        <taxon>Pseudomonadota</taxon>
        <taxon>Alphaproteobacteria</taxon>
        <taxon>Kordiimonadales</taxon>
        <taxon>Temperatibacteraceae</taxon>
        <taxon>Gimibacter</taxon>
    </lineage>
</organism>
<dbReference type="AlphaFoldDB" id="A0AAE9XR59"/>
<dbReference type="Gene3D" id="2.160.10.10">
    <property type="entry name" value="Hexapeptide repeat proteins"/>
    <property type="match status" value="1"/>
</dbReference>